<dbReference type="Pfam" id="PF00011">
    <property type="entry name" value="HSP20"/>
    <property type="match status" value="1"/>
</dbReference>
<dbReference type="PANTHER" id="PTHR46907:SF2">
    <property type="entry name" value="HEAT SHOCK PROTEIN BETA-7"/>
    <property type="match status" value="1"/>
</dbReference>
<organism evidence="3 4">
    <name type="scientific">Chrysemys picta bellii</name>
    <name type="common">Western painted turtle</name>
    <name type="synonym">Emys bellii</name>
    <dbReference type="NCBI Taxonomy" id="8478"/>
    <lineage>
        <taxon>Eukaryota</taxon>
        <taxon>Metazoa</taxon>
        <taxon>Chordata</taxon>
        <taxon>Craniata</taxon>
        <taxon>Vertebrata</taxon>
        <taxon>Euteleostomi</taxon>
        <taxon>Archelosauria</taxon>
        <taxon>Testudinata</taxon>
        <taxon>Testudines</taxon>
        <taxon>Cryptodira</taxon>
        <taxon>Durocryptodira</taxon>
        <taxon>Testudinoidea</taxon>
        <taxon>Emydidae</taxon>
        <taxon>Chrysemys</taxon>
    </lineage>
</organism>
<dbReference type="Ensembl" id="ENSCPBT00000016732.1">
    <property type="protein sequence ID" value="ENSCPBP00000014102.1"/>
    <property type="gene ID" value="ENSCPBG00000010510.1"/>
</dbReference>
<evidence type="ECO:0000259" key="2">
    <source>
        <dbReference type="Pfam" id="PF00011"/>
    </source>
</evidence>
<dbReference type="InterPro" id="IPR008978">
    <property type="entry name" value="HSP20-like_chaperone"/>
</dbReference>
<feature type="domain" description="SHSP" evidence="2">
    <location>
        <begin position="64"/>
        <end position="100"/>
    </location>
</feature>
<dbReference type="AlphaFoldDB" id="A0A8C3FTN5"/>
<evidence type="ECO:0000313" key="3">
    <source>
        <dbReference type="Ensembl" id="ENSCPBP00000014102.1"/>
    </source>
</evidence>
<feature type="region of interest" description="Disordered" evidence="1">
    <location>
        <begin position="1"/>
        <end position="28"/>
    </location>
</feature>
<proteinExistence type="predicted"/>
<dbReference type="Gene3D" id="2.60.40.790">
    <property type="match status" value="1"/>
</dbReference>
<dbReference type="Proteomes" id="UP000694380">
    <property type="component" value="Unplaced"/>
</dbReference>
<protein>
    <submittedName>
        <fullName evidence="3">Heat shock protein family B (small) member 7</fullName>
    </submittedName>
</protein>
<keyword evidence="4" id="KW-1185">Reference proteome</keyword>
<reference evidence="3" key="1">
    <citation type="submission" date="2025-08" db="UniProtKB">
        <authorList>
            <consortium name="Ensembl"/>
        </authorList>
    </citation>
    <scope>IDENTIFICATION</scope>
</reference>
<dbReference type="GeneTree" id="ENSGT00390000010674"/>
<name>A0A8C3FTN5_CHRPI</name>
<dbReference type="GO" id="GO:0015629">
    <property type="term" value="C:actin cytoskeleton"/>
    <property type="evidence" value="ECO:0007669"/>
    <property type="project" value="Ensembl"/>
</dbReference>
<sequence length="215" mass="23432">MSLKSSSAFRSERSFHQSSSPTPTRDQHMEKARGLFGDDFGNFLRPRNEPLVFPARPGNMGNIKTLGDTYQFAVDVSDFSPEDIIVTTSNNQIEVHAEKTSVSSATPPAFYQDPHPNTSFWGATLVFPGEPPQPLFWEHPLLPLALSVQSTSKETSVGKSQLFPCLWPSAPAPSQQASCSACLPPTLAQTPLLHAYLFPETTLSLSNSSLLLLAT</sequence>
<dbReference type="GO" id="GO:0005737">
    <property type="term" value="C:cytoplasm"/>
    <property type="evidence" value="ECO:0007669"/>
    <property type="project" value="Ensembl"/>
</dbReference>
<dbReference type="GO" id="GO:0005654">
    <property type="term" value="C:nucleoplasm"/>
    <property type="evidence" value="ECO:0007669"/>
    <property type="project" value="Ensembl"/>
</dbReference>
<dbReference type="PANTHER" id="PTHR46907">
    <property type="entry name" value="HEAT SHOCK PROTEIN BETA-7-RELATED"/>
    <property type="match status" value="1"/>
</dbReference>
<evidence type="ECO:0000313" key="4">
    <source>
        <dbReference type="Proteomes" id="UP000694380"/>
    </source>
</evidence>
<dbReference type="GO" id="GO:0016235">
    <property type="term" value="C:aggresome"/>
    <property type="evidence" value="ECO:0007669"/>
    <property type="project" value="Ensembl"/>
</dbReference>
<reference evidence="3" key="2">
    <citation type="submission" date="2025-09" db="UniProtKB">
        <authorList>
            <consortium name="Ensembl"/>
        </authorList>
    </citation>
    <scope>IDENTIFICATION</scope>
</reference>
<accession>A0A8C3FTN5</accession>
<gene>
    <name evidence="3" type="primary">HSPB7</name>
</gene>
<dbReference type="GO" id="GO:0031005">
    <property type="term" value="F:filamin binding"/>
    <property type="evidence" value="ECO:0007669"/>
    <property type="project" value="Ensembl"/>
</dbReference>
<evidence type="ECO:0000256" key="1">
    <source>
        <dbReference type="SAM" id="MobiDB-lite"/>
    </source>
</evidence>
<dbReference type="InterPro" id="IPR002068">
    <property type="entry name" value="A-crystallin/Hsp20_dom"/>
</dbReference>